<keyword evidence="3" id="KW-0472">Membrane</keyword>
<dbReference type="Gene3D" id="3.40.190.10">
    <property type="entry name" value="Periplasmic binding protein-like II"/>
    <property type="match status" value="2"/>
</dbReference>
<dbReference type="AlphaFoldDB" id="A0A7G3G505"/>
<dbReference type="EMBL" id="CP025781">
    <property type="protein sequence ID" value="QBC42198.1"/>
    <property type="molecule type" value="Genomic_DNA"/>
</dbReference>
<evidence type="ECO:0000256" key="3">
    <source>
        <dbReference type="ARBA" id="ARBA00023237"/>
    </source>
</evidence>
<evidence type="ECO:0000256" key="4">
    <source>
        <dbReference type="SAM" id="MobiDB-lite"/>
    </source>
</evidence>
<evidence type="ECO:0000256" key="1">
    <source>
        <dbReference type="ARBA" id="ARBA00004339"/>
    </source>
</evidence>
<proteinExistence type="inferred from homology"/>
<protein>
    <recommendedName>
        <fullName evidence="6">Solute-binding protein family 3/N-terminal domain-containing protein</fullName>
    </recommendedName>
</protein>
<dbReference type="PANTHER" id="PTHR37423">
    <property type="entry name" value="SOLUBLE LYTIC MUREIN TRANSGLYCOSYLASE-RELATED"/>
    <property type="match status" value="1"/>
</dbReference>
<dbReference type="Pfam" id="PF01464">
    <property type="entry name" value="SLT"/>
    <property type="match status" value="1"/>
</dbReference>
<dbReference type="InterPro" id="IPR008258">
    <property type="entry name" value="Transglycosylase_SLT_dom_1"/>
</dbReference>
<dbReference type="InterPro" id="IPR001638">
    <property type="entry name" value="Solute-binding_3/MltF_N"/>
</dbReference>
<comment type="subcellular location">
    <subcellularLocation>
        <location evidence="1">Cell outer membrane</location>
        <topology evidence="1">Peripheral membrane protein</topology>
    </subcellularLocation>
</comment>
<evidence type="ECO:0000256" key="5">
    <source>
        <dbReference type="SAM" id="SignalP"/>
    </source>
</evidence>
<feature type="chain" id="PRO_5028801399" description="Solute-binding protein family 3/N-terminal domain-containing protein" evidence="5">
    <location>
        <begin position="23"/>
        <end position="469"/>
    </location>
</feature>
<keyword evidence="5" id="KW-0732">Signal</keyword>
<comment type="similarity">
    <text evidence="2">Belongs to the transglycosylase Slt family.</text>
</comment>
<dbReference type="SMART" id="SM00062">
    <property type="entry name" value="PBPb"/>
    <property type="match status" value="1"/>
</dbReference>
<dbReference type="KEGG" id="ifl:C1H71_00575"/>
<dbReference type="Gene3D" id="1.10.530.10">
    <property type="match status" value="1"/>
</dbReference>
<evidence type="ECO:0000313" key="8">
    <source>
        <dbReference type="Proteomes" id="UP000515917"/>
    </source>
</evidence>
<name>A0A7G3G505_9NEIS</name>
<dbReference type="PANTHER" id="PTHR37423:SF2">
    <property type="entry name" value="MEMBRANE-BOUND LYTIC MUREIN TRANSGLYCOSYLASE C"/>
    <property type="match status" value="1"/>
</dbReference>
<feature type="region of interest" description="Disordered" evidence="4">
    <location>
        <begin position="30"/>
        <end position="50"/>
    </location>
</feature>
<accession>A0A7G3G505</accession>
<dbReference type="Proteomes" id="UP000515917">
    <property type="component" value="Chromosome"/>
</dbReference>
<evidence type="ECO:0000313" key="7">
    <source>
        <dbReference type="EMBL" id="QBC42198.1"/>
    </source>
</evidence>
<evidence type="ECO:0000256" key="2">
    <source>
        <dbReference type="ARBA" id="ARBA00007734"/>
    </source>
</evidence>
<dbReference type="RefSeq" id="WP_130104827.1">
    <property type="nucleotide sequence ID" value="NZ_CP025781.1"/>
</dbReference>
<reference evidence="7 8" key="1">
    <citation type="submission" date="2018-01" db="EMBL/GenBank/DDBJ databases">
        <title>Genome sequence of Iodobacter sp. strain PCH194 isolated from Indian Trans-Himalaya.</title>
        <authorList>
            <person name="Kumar V."/>
            <person name="Thakur V."/>
            <person name="Kumar S."/>
            <person name="Singh D."/>
        </authorList>
    </citation>
    <scope>NUCLEOTIDE SEQUENCE [LARGE SCALE GENOMIC DNA]</scope>
    <source>
        <strain evidence="7 8">PCH194</strain>
    </source>
</reference>
<dbReference type="Pfam" id="PF00497">
    <property type="entry name" value="SBP_bac_3"/>
    <property type="match status" value="1"/>
</dbReference>
<feature type="domain" description="Solute-binding protein family 3/N-terminal" evidence="6">
    <location>
        <begin position="56"/>
        <end position="283"/>
    </location>
</feature>
<dbReference type="GO" id="GO:0009279">
    <property type="term" value="C:cell outer membrane"/>
    <property type="evidence" value="ECO:0007669"/>
    <property type="project" value="UniProtKB-SubCell"/>
</dbReference>
<keyword evidence="8" id="KW-1185">Reference proteome</keyword>
<keyword evidence="3" id="KW-0998">Cell outer membrane</keyword>
<dbReference type="SUPFAM" id="SSF53850">
    <property type="entry name" value="Periplasmic binding protein-like II"/>
    <property type="match status" value="1"/>
</dbReference>
<organism evidence="7 8">
    <name type="scientific">Iodobacter fluviatilis</name>
    <dbReference type="NCBI Taxonomy" id="537"/>
    <lineage>
        <taxon>Bacteria</taxon>
        <taxon>Pseudomonadati</taxon>
        <taxon>Pseudomonadota</taxon>
        <taxon>Betaproteobacteria</taxon>
        <taxon>Neisseriales</taxon>
        <taxon>Chitinibacteraceae</taxon>
        <taxon>Iodobacter</taxon>
    </lineage>
</organism>
<dbReference type="SUPFAM" id="SSF53955">
    <property type="entry name" value="Lysozyme-like"/>
    <property type="match status" value="1"/>
</dbReference>
<sequence length="469" mass="51227">MIRPLMRCCLLISLLLGTPLWAKPVASVKSTHPTLSKPTQLAATGEDFDPSNPPERLRVLVALGPSTFFIKNGLQYGVEYSMLIEFEKFLNQGRAKSQPPLRLQFIPVDTGELIPALRAGRGDIAAGLMPVTEGAKQLVAFSTPYLQDRWCTVGAEDRQSLVLPSASYAQRLIADFNESRRKAGHAEFEVESAGPGVNSEMLLAEISKGAEKTTLASRFIVDLWGKTLPKLKVSASCVEERVPVAWAVRKEDSALLSTLNHFADKAGLLDRATKATRRFLVADGKVQSTEKLSSLDKLAFFAPVFQIVAAANNLDWLLLAAIGQKETGLNSVVRKKGPTGVMQINPTTARNMGVKNPHDAEGNVTAAARYLGHLRDFFNNPGINDEDQLYFMIAAYNAGEGRVQQLRNQAAAQGLDRNRWLGNVEKVALKSVSKGMVDYVSAVSRYYIAYQAAEKARKKQGPVVASEVK</sequence>
<feature type="compositionally biased region" description="Polar residues" evidence="4">
    <location>
        <begin position="30"/>
        <end position="42"/>
    </location>
</feature>
<dbReference type="InterPro" id="IPR023346">
    <property type="entry name" value="Lysozyme-like_dom_sf"/>
</dbReference>
<gene>
    <name evidence="7" type="ORF">C1H71_00575</name>
</gene>
<feature type="signal peptide" evidence="5">
    <location>
        <begin position="1"/>
        <end position="22"/>
    </location>
</feature>
<evidence type="ECO:0000259" key="6">
    <source>
        <dbReference type="SMART" id="SM00062"/>
    </source>
</evidence>